<protein>
    <submittedName>
        <fullName evidence="1">HAT C-terminal dimerization domain-containing protein</fullName>
    </submittedName>
</protein>
<dbReference type="EMBL" id="CM037019">
    <property type="protein sequence ID" value="KAH7671986.1"/>
    <property type="molecule type" value="Genomic_DNA"/>
</dbReference>
<proteinExistence type="predicted"/>
<accession>A0ACB7VE28</accession>
<evidence type="ECO:0000313" key="1">
    <source>
        <dbReference type="EMBL" id="KAH7671986.1"/>
    </source>
</evidence>
<sequence length="377" mass="44450">MEKDIIKKWLVYSKKLDKVFCFCYKLFSNSLSSQLVNDGCNDWKNLSARLKQHETSIEHIIHMTASIELAEFDPVMQEHVRRIQANEIHYHYLGHKIQNELIDLLSNEIKMTIDHVPSLTVKPLSQTCWESLIESMTAIRFQDPEIRDAILELAKVSDDPKTNNEANCLPIYKLKTLNFWWEWLFDMRIDFSINQLKAFLAFLAFLKNYREDGFATTLISAKEIVVQMNIQPVFQSRFEQFKIYEDVFGFLHDLQKLKILDDNQLKVCCLNLEGFLKQDTSFDIDGLDLFSELKVLKEVFQKETQSPLYVLNFIQKSNSFPNAWIAYRILLTILIIIALEERSLSKFKLIKLFLRSTMPQERLNGLVIIFIEKIWYH</sequence>
<name>A0ACB7VE28_DIOAL</name>
<reference evidence="2" key="1">
    <citation type="journal article" date="2022" name="Nat. Commun.">
        <title>Chromosome evolution and the genetic basis of agronomically important traits in greater yam.</title>
        <authorList>
            <person name="Bredeson J.V."/>
            <person name="Lyons J.B."/>
            <person name="Oniyinde I.O."/>
            <person name="Okereke N.R."/>
            <person name="Kolade O."/>
            <person name="Nnabue I."/>
            <person name="Nwadili C.O."/>
            <person name="Hribova E."/>
            <person name="Parker M."/>
            <person name="Nwogha J."/>
            <person name="Shu S."/>
            <person name="Carlson J."/>
            <person name="Kariba R."/>
            <person name="Muthemba S."/>
            <person name="Knop K."/>
            <person name="Barton G.J."/>
            <person name="Sherwood A.V."/>
            <person name="Lopez-Montes A."/>
            <person name="Asiedu R."/>
            <person name="Jamnadass R."/>
            <person name="Muchugi A."/>
            <person name="Goodstein D."/>
            <person name="Egesi C.N."/>
            <person name="Featherston J."/>
            <person name="Asfaw A."/>
            <person name="Simpson G.G."/>
            <person name="Dolezel J."/>
            <person name="Hendre P.S."/>
            <person name="Van Deynze A."/>
            <person name="Kumar P.L."/>
            <person name="Obidiegwu J.E."/>
            <person name="Bhattacharjee R."/>
            <person name="Rokhsar D.S."/>
        </authorList>
    </citation>
    <scope>NUCLEOTIDE SEQUENCE [LARGE SCALE GENOMIC DNA]</scope>
    <source>
        <strain evidence="2">cv. TDa95/00328</strain>
    </source>
</reference>
<dbReference type="Proteomes" id="UP000827976">
    <property type="component" value="Chromosome 9"/>
</dbReference>
<comment type="caution">
    <text evidence="1">The sequence shown here is derived from an EMBL/GenBank/DDBJ whole genome shotgun (WGS) entry which is preliminary data.</text>
</comment>
<gene>
    <name evidence="1" type="ORF">IHE45_09G024200</name>
</gene>
<organism evidence="1 2">
    <name type="scientific">Dioscorea alata</name>
    <name type="common">Purple yam</name>
    <dbReference type="NCBI Taxonomy" id="55571"/>
    <lineage>
        <taxon>Eukaryota</taxon>
        <taxon>Viridiplantae</taxon>
        <taxon>Streptophyta</taxon>
        <taxon>Embryophyta</taxon>
        <taxon>Tracheophyta</taxon>
        <taxon>Spermatophyta</taxon>
        <taxon>Magnoliopsida</taxon>
        <taxon>Liliopsida</taxon>
        <taxon>Dioscoreales</taxon>
        <taxon>Dioscoreaceae</taxon>
        <taxon>Dioscorea</taxon>
    </lineage>
</organism>
<keyword evidence="2" id="KW-1185">Reference proteome</keyword>
<evidence type="ECO:0000313" key="2">
    <source>
        <dbReference type="Proteomes" id="UP000827976"/>
    </source>
</evidence>